<dbReference type="PANTHER" id="PTHR36766">
    <property type="entry name" value="PLANT BROAD-SPECTRUM MILDEW RESISTANCE PROTEIN RPW8"/>
    <property type="match status" value="1"/>
</dbReference>
<evidence type="ECO:0000256" key="4">
    <source>
        <dbReference type="ARBA" id="ARBA00022821"/>
    </source>
</evidence>
<dbReference type="Gene3D" id="1.10.10.10">
    <property type="entry name" value="Winged helix-like DNA-binding domain superfamily/Winged helix DNA-binding domain"/>
    <property type="match status" value="1"/>
</dbReference>
<feature type="domain" description="Disease resistance N-terminal" evidence="7">
    <location>
        <begin position="11"/>
        <end position="85"/>
    </location>
</feature>
<dbReference type="GO" id="GO:0006952">
    <property type="term" value="P:defense response"/>
    <property type="evidence" value="ECO:0007669"/>
    <property type="project" value="UniProtKB-KW"/>
</dbReference>
<evidence type="ECO:0000259" key="8">
    <source>
        <dbReference type="Pfam" id="PF23559"/>
    </source>
</evidence>
<evidence type="ECO:0000256" key="1">
    <source>
        <dbReference type="ARBA" id="ARBA00022614"/>
    </source>
</evidence>
<dbReference type="STRING" id="3476.A0A2P5DRF8"/>
<dbReference type="AlphaFoldDB" id="A0A2P5DRF8"/>
<dbReference type="InterPro" id="IPR036388">
    <property type="entry name" value="WH-like_DNA-bd_sf"/>
</dbReference>
<dbReference type="InterPro" id="IPR056789">
    <property type="entry name" value="LRR_R13L1-DRL21"/>
</dbReference>
<dbReference type="InterPro" id="IPR002182">
    <property type="entry name" value="NB-ARC"/>
</dbReference>
<accession>A0A2P5DRF8</accession>
<evidence type="ECO:0000259" key="7">
    <source>
        <dbReference type="Pfam" id="PF18052"/>
    </source>
</evidence>
<dbReference type="InterPro" id="IPR058922">
    <property type="entry name" value="WHD_DRP"/>
</dbReference>
<dbReference type="InterPro" id="IPR032675">
    <property type="entry name" value="LRR_dom_sf"/>
</dbReference>
<dbReference type="Gene3D" id="3.80.10.10">
    <property type="entry name" value="Ribonuclease Inhibitor"/>
    <property type="match status" value="4"/>
</dbReference>
<dbReference type="InterPro" id="IPR042197">
    <property type="entry name" value="Apaf_helical"/>
</dbReference>
<keyword evidence="1" id="KW-0433">Leucine-rich repeat</keyword>
<dbReference type="PRINTS" id="PR00364">
    <property type="entry name" value="DISEASERSIST"/>
</dbReference>
<dbReference type="Pfam" id="PF23559">
    <property type="entry name" value="WHD_DRP"/>
    <property type="match status" value="1"/>
</dbReference>
<dbReference type="GO" id="GO:0043531">
    <property type="term" value="F:ADP binding"/>
    <property type="evidence" value="ECO:0007669"/>
    <property type="project" value="InterPro"/>
</dbReference>
<proteinExistence type="predicted"/>
<feature type="domain" description="R13L1/DRL21-like LRR repeat region" evidence="9">
    <location>
        <begin position="688"/>
        <end position="838"/>
    </location>
</feature>
<dbReference type="Pfam" id="PF00931">
    <property type="entry name" value="NB-ARC"/>
    <property type="match status" value="1"/>
</dbReference>
<name>A0A2P5DRF8_PARAD</name>
<dbReference type="Pfam" id="PF25019">
    <property type="entry name" value="LRR_R13L1-DRL21"/>
    <property type="match status" value="1"/>
</dbReference>
<dbReference type="Proteomes" id="UP000237105">
    <property type="component" value="Unassembled WGS sequence"/>
</dbReference>
<keyword evidence="3" id="KW-0547">Nucleotide-binding</keyword>
<keyword evidence="4" id="KW-0611">Plant defense</keyword>
<dbReference type="GO" id="GO:0005524">
    <property type="term" value="F:ATP binding"/>
    <property type="evidence" value="ECO:0007669"/>
    <property type="project" value="UniProtKB-KW"/>
</dbReference>
<dbReference type="PANTHER" id="PTHR36766:SF59">
    <property type="entry name" value="DISEASE RESISTANCE PROTEIN RGA2-LIKE"/>
    <property type="match status" value="1"/>
</dbReference>
<evidence type="ECO:0000256" key="2">
    <source>
        <dbReference type="ARBA" id="ARBA00022737"/>
    </source>
</evidence>
<dbReference type="Gene3D" id="3.40.50.300">
    <property type="entry name" value="P-loop containing nucleotide triphosphate hydrolases"/>
    <property type="match status" value="1"/>
</dbReference>
<keyword evidence="5" id="KW-0067">ATP-binding</keyword>
<dbReference type="FunFam" id="3.40.50.300:FF:001091">
    <property type="entry name" value="Probable disease resistance protein At1g61300"/>
    <property type="match status" value="1"/>
</dbReference>
<evidence type="ECO:0000256" key="3">
    <source>
        <dbReference type="ARBA" id="ARBA00022741"/>
    </source>
</evidence>
<dbReference type="Pfam" id="PF18052">
    <property type="entry name" value="Rx_N"/>
    <property type="match status" value="1"/>
</dbReference>
<protein>
    <submittedName>
        <fullName evidence="10">NB-ARC domain, LRR domain containing protein</fullName>
    </submittedName>
</protein>
<evidence type="ECO:0000313" key="10">
    <source>
        <dbReference type="EMBL" id="PON75875.1"/>
    </source>
</evidence>
<dbReference type="Gene3D" id="1.20.5.4130">
    <property type="match status" value="1"/>
</dbReference>
<comment type="caution">
    <text evidence="10">The sequence shown here is derived from an EMBL/GenBank/DDBJ whole genome shotgun (WGS) entry which is preliminary data.</text>
</comment>
<dbReference type="SUPFAM" id="SSF52058">
    <property type="entry name" value="L domain-like"/>
    <property type="match status" value="2"/>
</dbReference>
<dbReference type="InterPro" id="IPR041118">
    <property type="entry name" value="Rx_N"/>
</dbReference>
<dbReference type="Gene3D" id="1.10.8.430">
    <property type="entry name" value="Helical domain of apoptotic protease-activating factors"/>
    <property type="match status" value="1"/>
</dbReference>
<dbReference type="EMBL" id="JXTB01000021">
    <property type="protein sequence ID" value="PON75875.1"/>
    <property type="molecule type" value="Genomic_DNA"/>
</dbReference>
<dbReference type="FunFam" id="1.10.10.10:FF:000322">
    <property type="entry name" value="Probable disease resistance protein At1g63360"/>
    <property type="match status" value="1"/>
</dbReference>
<dbReference type="OrthoDB" id="1935327at2759"/>
<dbReference type="SUPFAM" id="SSF52540">
    <property type="entry name" value="P-loop containing nucleoside triphosphate hydrolases"/>
    <property type="match status" value="1"/>
</dbReference>
<organism evidence="10 11">
    <name type="scientific">Parasponia andersonii</name>
    <name type="common">Sponia andersonii</name>
    <dbReference type="NCBI Taxonomy" id="3476"/>
    <lineage>
        <taxon>Eukaryota</taxon>
        <taxon>Viridiplantae</taxon>
        <taxon>Streptophyta</taxon>
        <taxon>Embryophyta</taxon>
        <taxon>Tracheophyta</taxon>
        <taxon>Spermatophyta</taxon>
        <taxon>Magnoliopsida</taxon>
        <taxon>eudicotyledons</taxon>
        <taxon>Gunneridae</taxon>
        <taxon>Pentapetalae</taxon>
        <taxon>rosids</taxon>
        <taxon>fabids</taxon>
        <taxon>Rosales</taxon>
        <taxon>Cannabaceae</taxon>
        <taxon>Parasponia</taxon>
    </lineage>
</organism>
<keyword evidence="11" id="KW-1185">Reference proteome</keyword>
<evidence type="ECO:0000256" key="5">
    <source>
        <dbReference type="ARBA" id="ARBA00022840"/>
    </source>
</evidence>
<evidence type="ECO:0000313" key="11">
    <source>
        <dbReference type="Proteomes" id="UP000237105"/>
    </source>
</evidence>
<reference evidence="11" key="1">
    <citation type="submission" date="2016-06" db="EMBL/GenBank/DDBJ databases">
        <title>Parallel loss of symbiosis genes in relatives of nitrogen-fixing non-legume Parasponia.</title>
        <authorList>
            <person name="Van Velzen R."/>
            <person name="Holmer R."/>
            <person name="Bu F."/>
            <person name="Rutten L."/>
            <person name="Van Zeijl A."/>
            <person name="Liu W."/>
            <person name="Santuari L."/>
            <person name="Cao Q."/>
            <person name="Sharma T."/>
            <person name="Shen D."/>
            <person name="Roswanjaya Y."/>
            <person name="Wardhani T."/>
            <person name="Kalhor M.S."/>
            <person name="Jansen J."/>
            <person name="Van den Hoogen J."/>
            <person name="Gungor B."/>
            <person name="Hartog M."/>
            <person name="Hontelez J."/>
            <person name="Verver J."/>
            <person name="Yang W.-C."/>
            <person name="Schijlen E."/>
            <person name="Repin R."/>
            <person name="Schilthuizen M."/>
            <person name="Schranz E."/>
            <person name="Heidstra R."/>
            <person name="Miyata K."/>
            <person name="Fedorova E."/>
            <person name="Kohlen W."/>
            <person name="Bisseling T."/>
            <person name="Smit S."/>
            <person name="Geurts R."/>
        </authorList>
    </citation>
    <scope>NUCLEOTIDE SEQUENCE [LARGE SCALE GENOMIC DNA]</scope>
    <source>
        <strain evidence="11">cv. WU1-14</strain>
    </source>
</reference>
<feature type="domain" description="Disease resistance protein winged helix" evidence="8">
    <location>
        <begin position="404"/>
        <end position="475"/>
    </location>
</feature>
<dbReference type="GO" id="GO:0051707">
    <property type="term" value="P:response to other organism"/>
    <property type="evidence" value="ECO:0007669"/>
    <property type="project" value="UniProtKB-ARBA"/>
</dbReference>
<feature type="domain" description="NB-ARC" evidence="6">
    <location>
        <begin position="145"/>
        <end position="319"/>
    </location>
</feature>
<keyword evidence="2" id="KW-0677">Repeat</keyword>
<evidence type="ECO:0000259" key="9">
    <source>
        <dbReference type="Pfam" id="PF25019"/>
    </source>
</evidence>
<dbReference type="InterPro" id="IPR027417">
    <property type="entry name" value="P-loop_NTPase"/>
</dbReference>
<sequence>MADIVLSPIFQVILDKLATPVLKKFGNMWDLKENIQKLQRTLPMVQVLLEDAENQQATDTTVRIWLSKLKDVACDAEDLLMDFTIGDPRVYTRHASEVTKILKVLETTIDEGFRLNLREGSMVHREWDGRETSSFVVESEVYGREEDKENIVELLLSCKATQVGKASSISIVGMGGIGKTTLAQLVYRDERATQHFDVKVWVFVSNQFDVKNIMVAVIESVTKEKCHILNMDALHSAVWSLLHKKRYLIVLDDVWIEKQDDLDKLKPLFRGGIDGTKILITTRSRKVAFMLESPSFSRHLNGLSEDACWSLFMQRAFQQGEEELHPALLPIGQQIVRKCGGLPLAAKALGSLMRFKREVREWLFVRDSELWNLDECESGILSALRLSYFHLPPHLKRCLVFCSIFPRHYEIKKDKLIRLWMAEGLVQSSSGKPPEDIGNDYFNNLLWMSFFIETKRCDNGVIIGHKMHDVIYDFVQSVAGLEYTILDCHLLTPRCFRQIRHSSVVCNFKSSVIPKELCDAKHLRTLLLFSGGTFEELPHEFYSNFKYLLVLDLCGSNLVDIDASIGHVSCLRFLDLSYTPIKRLPHVIEDLPLQTLNLFNCYDLVALPNLAKMRNLRHLNNNGCEALTGMLYSLQTRDQGMAVHTTSVDEFRQMVEMLTGQYGYFGGQYELQTLPLFVTGGPVDFNFLGKLNLQGSLKITHLENVRSVEEARNAGLRSKEGIESLGLYWGHDDGSFNINVNVMEEYVMNRSKRTRPSQSSRAPQSTDPGTLFEEEILENLQPHQNLRRLLIKGYRGIRFPHWSIPYLVSIDLIDCRKSEHLPTLGNLRFLNRLSLQSMHGVRCIGREFYGEGNEKPFPALKGLVLIDLPNLEDWFGPDGGEVFPSLSKLLVNKCPKLSMMPQILSIQHLKLHDCNATLVHLFRDLTSLRSLVIEKVSDLSYFSGAFPANNPLLKSLAIKSCPRLPSLPQELGNLTALKSLTVRWCEELSSLPLSMQSLNALESLEIGDCHGLMSLPEGGTSGLSNLRSLSIENCNNLTSLSMDFQYLTCLESLTIMYCPGIIMLPQGVENLSALRSLTLLSCPQLMCLPGELQNLRVLHSLEIRSCPGLEVLPEWIGNFVSLRSLAISDLPNIRLLPECMKCLTALQHLSIQDCPQLLERCQEQSGEDWPKIAHIPYKHIGAPDQANPSGAGSSSSN</sequence>
<evidence type="ECO:0000259" key="6">
    <source>
        <dbReference type="Pfam" id="PF00931"/>
    </source>
</evidence>
<gene>
    <name evidence="10" type="ORF">PanWU01x14_038260</name>
</gene>